<dbReference type="AlphaFoldDB" id="A0A9N9ISK2"/>
<dbReference type="EMBL" id="CAJVPP010024456">
    <property type="protein sequence ID" value="CAG8749630.1"/>
    <property type="molecule type" value="Genomic_DNA"/>
</dbReference>
<keyword evidence="2" id="KW-1185">Reference proteome</keyword>
<name>A0A9N9ISK2_FUNMO</name>
<organism evidence="1 2">
    <name type="scientific">Funneliformis mosseae</name>
    <name type="common">Endomycorrhizal fungus</name>
    <name type="synonym">Glomus mosseae</name>
    <dbReference type="NCBI Taxonomy" id="27381"/>
    <lineage>
        <taxon>Eukaryota</taxon>
        <taxon>Fungi</taxon>
        <taxon>Fungi incertae sedis</taxon>
        <taxon>Mucoromycota</taxon>
        <taxon>Glomeromycotina</taxon>
        <taxon>Glomeromycetes</taxon>
        <taxon>Glomerales</taxon>
        <taxon>Glomeraceae</taxon>
        <taxon>Funneliformis</taxon>
    </lineage>
</organism>
<gene>
    <name evidence="1" type="ORF">FMOSSE_LOCUS16586</name>
</gene>
<sequence length="51" mass="5445">GERYDVVLKRERTGRLVGGTEEVARIGEGNGEGEKFGPVEEIEAVAGEIGE</sequence>
<feature type="non-terminal residue" evidence="1">
    <location>
        <position position="1"/>
    </location>
</feature>
<protein>
    <submittedName>
        <fullName evidence="1">10177_t:CDS:1</fullName>
    </submittedName>
</protein>
<feature type="non-terminal residue" evidence="1">
    <location>
        <position position="51"/>
    </location>
</feature>
<reference evidence="1" key="1">
    <citation type="submission" date="2021-06" db="EMBL/GenBank/DDBJ databases">
        <authorList>
            <person name="Kallberg Y."/>
            <person name="Tangrot J."/>
            <person name="Rosling A."/>
        </authorList>
    </citation>
    <scope>NUCLEOTIDE SEQUENCE</scope>
    <source>
        <strain evidence="1">87-6 pot B 2015</strain>
    </source>
</reference>
<dbReference type="Proteomes" id="UP000789375">
    <property type="component" value="Unassembled WGS sequence"/>
</dbReference>
<evidence type="ECO:0000313" key="2">
    <source>
        <dbReference type="Proteomes" id="UP000789375"/>
    </source>
</evidence>
<accession>A0A9N9ISK2</accession>
<evidence type="ECO:0000313" key="1">
    <source>
        <dbReference type="EMBL" id="CAG8749630.1"/>
    </source>
</evidence>
<comment type="caution">
    <text evidence="1">The sequence shown here is derived from an EMBL/GenBank/DDBJ whole genome shotgun (WGS) entry which is preliminary data.</text>
</comment>
<proteinExistence type="predicted"/>